<feature type="domain" description="YchJ-like middle NTF2-like" evidence="2">
    <location>
        <begin position="29"/>
        <end position="119"/>
    </location>
</feature>
<dbReference type="HAMAP" id="MF_00612">
    <property type="entry name" value="UPF0225"/>
    <property type="match status" value="1"/>
</dbReference>
<proteinExistence type="inferred from homology"/>
<evidence type="ECO:0000313" key="3">
    <source>
        <dbReference type="EMBL" id="MFC7617059.1"/>
    </source>
</evidence>
<keyword evidence="4" id="KW-1185">Reference proteome</keyword>
<dbReference type="EMBL" id="JBHTEY010000004">
    <property type="protein sequence ID" value="MFC7617059.1"/>
    <property type="molecule type" value="Genomic_DNA"/>
</dbReference>
<comment type="caution">
    <text evidence="3">The sequence shown here is derived from an EMBL/GenBank/DDBJ whole genome shotgun (WGS) entry which is preliminary data.</text>
</comment>
<dbReference type="InterPro" id="IPR023006">
    <property type="entry name" value="YchJ-like"/>
</dbReference>
<dbReference type="PANTHER" id="PTHR33747:SF1">
    <property type="entry name" value="ADENYLATE CYCLASE-ASSOCIATED CAP C-TERMINAL DOMAIN-CONTAINING PROTEIN"/>
    <property type="match status" value="1"/>
</dbReference>
<evidence type="ECO:0000313" key="4">
    <source>
        <dbReference type="Proteomes" id="UP001596512"/>
    </source>
</evidence>
<sequence length="127" mass="14244">MTPTRCPCGLGDYAACCGRFHAGEARPATAEQLMRSRYSAFAVGDAAYLRATWHPSTRPADVDLDPATRWTALEILDRVRGGPFDQAGEVEFRAYHRGGVVHERSRFRREDGAWLYVDGDHRSTDRT</sequence>
<dbReference type="Pfam" id="PF17775">
    <property type="entry name" value="YchJ_M-like"/>
    <property type="match status" value="1"/>
</dbReference>
<protein>
    <recommendedName>
        <fullName evidence="1">UPF0225 protein ACFQV2_30155</fullName>
    </recommendedName>
</protein>
<evidence type="ECO:0000256" key="1">
    <source>
        <dbReference type="HAMAP-Rule" id="MF_00612"/>
    </source>
</evidence>
<dbReference type="InterPro" id="IPR032710">
    <property type="entry name" value="NTF2-like_dom_sf"/>
</dbReference>
<dbReference type="Proteomes" id="UP001596512">
    <property type="component" value="Unassembled WGS sequence"/>
</dbReference>
<reference evidence="4" key="1">
    <citation type="journal article" date="2019" name="Int. J. Syst. Evol. Microbiol.">
        <title>The Global Catalogue of Microorganisms (GCM) 10K type strain sequencing project: providing services to taxonomists for standard genome sequencing and annotation.</title>
        <authorList>
            <consortium name="The Broad Institute Genomics Platform"/>
            <consortium name="The Broad Institute Genome Sequencing Center for Infectious Disease"/>
            <person name="Wu L."/>
            <person name="Ma J."/>
        </authorList>
    </citation>
    <scope>NUCLEOTIDE SEQUENCE [LARGE SCALE GENOMIC DNA]</scope>
    <source>
        <strain evidence="4">JCM 17695</strain>
    </source>
</reference>
<dbReference type="SUPFAM" id="SSF54427">
    <property type="entry name" value="NTF2-like"/>
    <property type="match status" value="1"/>
</dbReference>
<organism evidence="3 4">
    <name type="scientific">Actinokineospora soli</name>
    <dbReference type="NCBI Taxonomy" id="1048753"/>
    <lineage>
        <taxon>Bacteria</taxon>
        <taxon>Bacillati</taxon>
        <taxon>Actinomycetota</taxon>
        <taxon>Actinomycetes</taxon>
        <taxon>Pseudonocardiales</taxon>
        <taxon>Pseudonocardiaceae</taxon>
        <taxon>Actinokineospora</taxon>
    </lineage>
</organism>
<comment type="similarity">
    <text evidence="1">Belongs to the UPF0225 family.</text>
</comment>
<gene>
    <name evidence="3" type="ORF">ACFQV2_30155</name>
</gene>
<accession>A0ABW2TUP0</accession>
<name>A0ABW2TUP0_9PSEU</name>
<dbReference type="PANTHER" id="PTHR33747">
    <property type="entry name" value="UPF0225 PROTEIN SCO1677"/>
    <property type="match status" value="1"/>
</dbReference>
<dbReference type="Gene3D" id="3.10.450.50">
    <property type="match status" value="1"/>
</dbReference>
<evidence type="ECO:0000259" key="2">
    <source>
        <dbReference type="Pfam" id="PF17775"/>
    </source>
</evidence>
<dbReference type="InterPro" id="IPR048469">
    <property type="entry name" value="YchJ-like_M"/>
</dbReference>